<dbReference type="Pfam" id="PF12770">
    <property type="entry name" value="CHAT"/>
    <property type="match status" value="1"/>
</dbReference>
<gene>
    <name evidence="3" type="ORF">KSF_069090</name>
</gene>
<evidence type="ECO:0000259" key="2">
    <source>
        <dbReference type="Pfam" id="PF12770"/>
    </source>
</evidence>
<reference evidence="3" key="1">
    <citation type="submission" date="2020-10" db="EMBL/GenBank/DDBJ databases">
        <title>Taxonomic study of unclassified bacteria belonging to the class Ktedonobacteria.</title>
        <authorList>
            <person name="Yabe S."/>
            <person name="Wang C.M."/>
            <person name="Zheng Y."/>
            <person name="Sakai Y."/>
            <person name="Cavaletti L."/>
            <person name="Monciardini P."/>
            <person name="Donadio S."/>
        </authorList>
    </citation>
    <scope>NUCLEOTIDE SEQUENCE</scope>
    <source>
        <strain evidence="3">ID150040</strain>
    </source>
</reference>
<feature type="domain" description="CHAT" evidence="2">
    <location>
        <begin position="709"/>
        <end position="979"/>
    </location>
</feature>
<dbReference type="Pfam" id="PF13424">
    <property type="entry name" value="TPR_12"/>
    <property type="match status" value="1"/>
</dbReference>
<dbReference type="Pfam" id="PF13176">
    <property type="entry name" value="TPR_7"/>
    <property type="match status" value="1"/>
</dbReference>
<organism evidence="3 4">
    <name type="scientific">Reticulibacter mediterranei</name>
    <dbReference type="NCBI Taxonomy" id="2778369"/>
    <lineage>
        <taxon>Bacteria</taxon>
        <taxon>Bacillati</taxon>
        <taxon>Chloroflexota</taxon>
        <taxon>Ktedonobacteria</taxon>
        <taxon>Ktedonobacterales</taxon>
        <taxon>Reticulibacteraceae</taxon>
        <taxon>Reticulibacter</taxon>
    </lineage>
</organism>
<evidence type="ECO:0000313" key="4">
    <source>
        <dbReference type="Proteomes" id="UP000597444"/>
    </source>
</evidence>
<feature type="repeat" description="TPR" evidence="1">
    <location>
        <begin position="157"/>
        <end position="190"/>
    </location>
</feature>
<dbReference type="AlphaFoldDB" id="A0A8J3IX15"/>
<proteinExistence type="predicted"/>
<dbReference type="EMBL" id="BNJK01000001">
    <property type="protein sequence ID" value="GHO96861.1"/>
    <property type="molecule type" value="Genomic_DNA"/>
</dbReference>
<name>A0A8J3IX15_9CHLR</name>
<comment type="caution">
    <text evidence="3">The sequence shown here is derived from an EMBL/GenBank/DDBJ whole genome shotgun (WGS) entry which is preliminary data.</text>
</comment>
<sequence>MTPQDLVTTLLQANGERGRQLLQAHVPVFSQVALDRLVDLLKNEADHSWNTDAQQSFTLSGYLLFIGDLTHNKFYHALGLMTRGDALRRMDCDQEALPFFDAAGEEFLALSDEVGWAKTRIGRISACLQLNRTTEALRDAAAAREIFIRHDKLQRAGQMDASAAIVYFERGEYDAALRCFDRAIETYQLHGDDVDVNIARARANKALTLAAMGRFREAVALHEQARAIFAEHGEREEISMAREELNIADIYAAQGHYSKALLLYDQSRTHFQKHNMSTAAAEVALQMCVCLTRLNRTRDAYELAEEAVTFFRSMPGQGDSLARALMHQATVTTMERKFDEADELLQEASDLLIAGGFVRLAALARLRRADLYFADQQWEASMREAQHVADVFADQEDLPNLARATLLQARLAEIIKDSRTAHYLCEQALDIAQGQELLDLQYACYDLLGQLCEQAGKLDEAAAYYERAMRGIDDVQSRLVLDERTSFLEDKGGIYQRAMLLALRRGLIDQALIYVEKAKSRVLGDYLRNNIDIRVRANDTADENFLENLARLREEQAWFSSIVYETENEANLSDTAIMRIRAIGPVRAQQEMHKRERRIEQLLEQLQLRTVGDVVARARPDWTNSIMTSLRPRLEPRVLMLEYYLADQDIYIFQLTRDHIEVAHVPGGAAKLERLISLWRANLEVAAQAGNSPDQALDFNGILENGLGLLKRLYQMLLQPVEQALISCEHLIIVPYGMLHYVPFHCLFDGKRFMVERLYISYLPAASILDICRQRAERMRAKGLQLQQAVVMGSSDGGRLPFAVQEARRVAQQLGTRCAINEEATTALLWKAGAQAPIVHIAAHGLFRLDAPNFSHIKLADRVLSAIEVFNLDLSSCTLLTLSACETGRAVIGGVDEVIGLGRGFLYAGAASLLPTLWKVDDASSAELMEMFYRALLSGYPKISALSGAQRAFLAITRASGSPHRLHPYFWGAFHLIGDPGKL</sequence>
<dbReference type="InterPro" id="IPR011990">
    <property type="entry name" value="TPR-like_helical_dom_sf"/>
</dbReference>
<keyword evidence="4" id="KW-1185">Reference proteome</keyword>
<protein>
    <recommendedName>
        <fullName evidence="2">CHAT domain-containing protein</fullName>
    </recommendedName>
</protein>
<dbReference type="InterPro" id="IPR019734">
    <property type="entry name" value="TPR_rpt"/>
</dbReference>
<dbReference type="PANTHER" id="PTHR10098">
    <property type="entry name" value="RAPSYN-RELATED"/>
    <property type="match status" value="1"/>
</dbReference>
<dbReference type="SMART" id="SM00028">
    <property type="entry name" value="TPR"/>
    <property type="match status" value="6"/>
</dbReference>
<accession>A0A8J3IX15</accession>
<dbReference type="SUPFAM" id="SSF48452">
    <property type="entry name" value="TPR-like"/>
    <property type="match status" value="2"/>
</dbReference>
<evidence type="ECO:0000256" key="1">
    <source>
        <dbReference type="PROSITE-ProRule" id="PRU00339"/>
    </source>
</evidence>
<dbReference type="PANTHER" id="PTHR10098:SF108">
    <property type="entry name" value="TETRATRICOPEPTIDE REPEAT PROTEIN 28"/>
    <property type="match status" value="1"/>
</dbReference>
<dbReference type="RefSeq" id="WP_220207454.1">
    <property type="nucleotide sequence ID" value="NZ_BNJK01000001.1"/>
</dbReference>
<keyword evidence="1" id="KW-0802">TPR repeat</keyword>
<dbReference type="PROSITE" id="PS50005">
    <property type="entry name" value="TPR"/>
    <property type="match status" value="1"/>
</dbReference>
<evidence type="ECO:0000313" key="3">
    <source>
        <dbReference type="EMBL" id="GHO96861.1"/>
    </source>
</evidence>
<dbReference type="InterPro" id="IPR024983">
    <property type="entry name" value="CHAT_dom"/>
</dbReference>
<dbReference type="Gene3D" id="1.25.40.10">
    <property type="entry name" value="Tetratricopeptide repeat domain"/>
    <property type="match status" value="3"/>
</dbReference>
<dbReference type="Proteomes" id="UP000597444">
    <property type="component" value="Unassembled WGS sequence"/>
</dbReference>